<sequence length="87" mass="9886">MRFISIYQQSKKVLAKGFPTEKLALDFLGWGYEDNDLAPFGIYDSLLSQASLYQHDNEPVLCTDPDLIEQVALTYLASSDRQQKAVR</sequence>
<protein>
    <submittedName>
        <fullName evidence="1">Uncharacterized protein</fullName>
    </submittedName>
</protein>
<dbReference type="RefSeq" id="WP_186737009.1">
    <property type="nucleotide sequence ID" value="NZ_VFIA01000008.1"/>
</dbReference>
<accession>A0ABR6W3P7</accession>
<organism evidence="1 2">
    <name type="scientific">Spirosoma utsteinense</name>
    <dbReference type="NCBI Taxonomy" id="2585773"/>
    <lineage>
        <taxon>Bacteria</taxon>
        <taxon>Pseudomonadati</taxon>
        <taxon>Bacteroidota</taxon>
        <taxon>Cytophagia</taxon>
        <taxon>Cytophagales</taxon>
        <taxon>Cytophagaceae</taxon>
        <taxon>Spirosoma</taxon>
    </lineage>
</organism>
<proteinExistence type="predicted"/>
<name>A0ABR6W3P7_9BACT</name>
<dbReference type="Proteomes" id="UP000700732">
    <property type="component" value="Unassembled WGS sequence"/>
</dbReference>
<reference evidence="1 2" key="1">
    <citation type="submission" date="2019-06" db="EMBL/GenBank/DDBJ databases">
        <title>Spirosoma utsteinense sp. nov. isolated from Antarctic ice-free soils.</title>
        <authorList>
            <person name="Tahon G."/>
        </authorList>
    </citation>
    <scope>NUCLEOTIDE SEQUENCE [LARGE SCALE GENOMIC DNA]</scope>
    <source>
        <strain evidence="1 2">LMG 31447</strain>
    </source>
</reference>
<gene>
    <name evidence="1" type="ORF">FH603_1711</name>
</gene>
<dbReference type="EMBL" id="VFIA01000008">
    <property type="protein sequence ID" value="MBC3791212.1"/>
    <property type="molecule type" value="Genomic_DNA"/>
</dbReference>
<evidence type="ECO:0000313" key="2">
    <source>
        <dbReference type="Proteomes" id="UP000700732"/>
    </source>
</evidence>
<evidence type="ECO:0000313" key="1">
    <source>
        <dbReference type="EMBL" id="MBC3791212.1"/>
    </source>
</evidence>
<keyword evidence="2" id="KW-1185">Reference proteome</keyword>
<comment type="caution">
    <text evidence="1">The sequence shown here is derived from an EMBL/GenBank/DDBJ whole genome shotgun (WGS) entry which is preliminary data.</text>
</comment>